<evidence type="ECO:0000313" key="12">
    <source>
        <dbReference type="EMBL" id="NVD45277.1"/>
    </source>
</evidence>
<proteinExistence type="inferred from homology"/>
<evidence type="ECO:0000256" key="2">
    <source>
        <dbReference type="ARBA" id="ARBA00022629"/>
    </source>
</evidence>
<evidence type="ECO:0000256" key="6">
    <source>
        <dbReference type="ARBA" id="ARBA00022840"/>
    </source>
</evidence>
<sequence length="485" mass="50585">MYLGIDLGTSGVKAALIADDGGVVADATAPLTVQRPQSGWSEQNPADWWEAVDKAIGALSASDRAAVRAIGLSGQMHGAVLLDENQAVLRPAILWNDGRSAAQCRELEAAIPASHDITGNLAMPGFTAPKLLWVREHEPEIFAATRTVLLPKDYLRLRMTGDLASDMSDSAGTLWLDVAQRTWSDKMLEACGLSVSHMPSLFEGSEVTGTLSTEVAARWGMERVPVVAGAGDNAAGAIGVGVTAPGDALLSLGTSGVTFVATDGFRPNVEGAVHTFCHALPGVWHQMAVHLSAASCIDWAMRQLGIGSPSEFFGLAQQVEPGSGPEIFLPYLSGERTPHNDPSLRAGWLYCDDTTTPARLAAAVLEGVAFTFADGIDALRAAGSPVSEAIAIGGGSRSRHWGQIIASATGTQLSFCSGGDIGPALGAARLARMGATGEDAATVCTAPPVEDTASVDATMAKRLEPKLHQFRRATRALAETTKGIR</sequence>
<keyword evidence="13" id="KW-1185">Reference proteome</keyword>
<dbReference type="EMBL" id="JABWGV010000003">
    <property type="protein sequence ID" value="NVD45277.1"/>
    <property type="molecule type" value="Genomic_DNA"/>
</dbReference>
<dbReference type="InterPro" id="IPR018484">
    <property type="entry name" value="FGGY_N"/>
</dbReference>
<comment type="function">
    <text evidence="8">Catalyzes the phosphorylation of D-xylulose to D-xylulose 5-phosphate.</text>
</comment>
<dbReference type="HAMAP" id="MF_02220">
    <property type="entry name" value="XylB"/>
    <property type="match status" value="1"/>
</dbReference>
<dbReference type="PIRSF" id="PIRSF000538">
    <property type="entry name" value="GlpK"/>
    <property type="match status" value="1"/>
</dbReference>
<dbReference type="GO" id="GO:0005998">
    <property type="term" value="P:xylulose catabolic process"/>
    <property type="evidence" value="ECO:0007669"/>
    <property type="project" value="UniProtKB-UniRule"/>
</dbReference>
<dbReference type="PANTHER" id="PTHR43095">
    <property type="entry name" value="SUGAR KINASE"/>
    <property type="match status" value="1"/>
</dbReference>
<organism evidence="12 13">
    <name type="scientific">Qipengyuania atrilutea</name>
    <dbReference type="NCBI Taxonomy" id="2744473"/>
    <lineage>
        <taxon>Bacteria</taxon>
        <taxon>Pseudomonadati</taxon>
        <taxon>Pseudomonadota</taxon>
        <taxon>Alphaproteobacteria</taxon>
        <taxon>Sphingomonadales</taxon>
        <taxon>Erythrobacteraceae</taxon>
        <taxon>Qipengyuania</taxon>
    </lineage>
</organism>
<dbReference type="GO" id="GO:0042732">
    <property type="term" value="P:D-xylose metabolic process"/>
    <property type="evidence" value="ECO:0007669"/>
    <property type="project" value="UniProtKB-KW"/>
</dbReference>
<keyword evidence="4 8" id="KW-0547">Nucleotide-binding</keyword>
<evidence type="ECO:0000259" key="10">
    <source>
        <dbReference type="Pfam" id="PF00370"/>
    </source>
</evidence>
<protein>
    <recommendedName>
        <fullName evidence="8 9">Xylulose kinase</fullName>
        <shortName evidence="8 9">Xylulokinase</shortName>
        <ecNumber evidence="8 9">2.7.1.17</ecNumber>
    </recommendedName>
</protein>
<keyword evidence="5 8" id="KW-0418">Kinase</keyword>
<gene>
    <name evidence="8 9 12" type="primary">xylB</name>
    <name evidence="12" type="ORF">HUV48_09645</name>
</gene>
<feature type="active site" description="Proton acceptor" evidence="8">
    <location>
        <position position="232"/>
    </location>
</feature>
<evidence type="ECO:0000256" key="7">
    <source>
        <dbReference type="ARBA" id="ARBA00023277"/>
    </source>
</evidence>
<dbReference type="InterPro" id="IPR000577">
    <property type="entry name" value="Carb_kinase_FGGY"/>
</dbReference>
<dbReference type="Proteomes" id="UP000561438">
    <property type="component" value="Unassembled WGS sequence"/>
</dbReference>
<evidence type="ECO:0000313" key="13">
    <source>
        <dbReference type="Proteomes" id="UP000561438"/>
    </source>
</evidence>
<keyword evidence="2 8" id="KW-0859">Xylose metabolism</keyword>
<dbReference type="PROSITE" id="PS00933">
    <property type="entry name" value="FGGY_KINASES_1"/>
    <property type="match status" value="1"/>
</dbReference>
<keyword evidence="6 8" id="KW-0067">ATP-binding</keyword>
<keyword evidence="7 8" id="KW-0119">Carbohydrate metabolism</keyword>
<dbReference type="InterPro" id="IPR018483">
    <property type="entry name" value="Carb_kinase_FGGY_CS"/>
</dbReference>
<accession>A0A850H414</accession>
<dbReference type="InterPro" id="IPR006000">
    <property type="entry name" value="Xylulokinase"/>
</dbReference>
<dbReference type="Pfam" id="PF00370">
    <property type="entry name" value="FGGY_N"/>
    <property type="match status" value="1"/>
</dbReference>
<feature type="site" description="Important for activity" evidence="8">
    <location>
        <position position="6"/>
    </location>
</feature>
<dbReference type="EC" id="2.7.1.17" evidence="8 9"/>
<dbReference type="SUPFAM" id="SSF53067">
    <property type="entry name" value="Actin-like ATPase domain"/>
    <property type="match status" value="2"/>
</dbReference>
<dbReference type="PANTHER" id="PTHR43095:SF6">
    <property type="entry name" value="XYLULOSE KINASE"/>
    <property type="match status" value="1"/>
</dbReference>
<evidence type="ECO:0000256" key="1">
    <source>
        <dbReference type="ARBA" id="ARBA00009156"/>
    </source>
</evidence>
<comment type="similarity">
    <text evidence="1 8 9">Belongs to the FGGY kinase family.</text>
</comment>
<reference evidence="12 13" key="1">
    <citation type="submission" date="2020-06" db="EMBL/GenBank/DDBJ databases">
        <title>Altererythrobacter sp. HHU K3-1.</title>
        <authorList>
            <person name="Zhang D."/>
            <person name="Xue H."/>
        </authorList>
    </citation>
    <scope>NUCLEOTIDE SEQUENCE [LARGE SCALE GENOMIC DNA]</scope>
    <source>
        <strain evidence="12 13">HHU K3-1</strain>
    </source>
</reference>
<evidence type="ECO:0000256" key="4">
    <source>
        <dbReference type="ARBA" id="ARBA00022741"/>
    </source>
</evidence>
<comment type="caution">
    <text evidence="12">The sequence shown here is derived from an EMBL/GenBank/DDBJ whole genome shotgun (WGS) entry which is preliminary data.</text>
</comment>
<evidence type="ECO:0000256" key="8">
    <source>
        <dbReference type="HAMAP-Rule" id="MF_02220"/>
    </source>
</evidence>
<dbReference type="NCBIfam" id="TIGR01312">
    <property type="entry name" value="XylB"/>
    <property type="match status" value="1"/>
</dbReference>
<dbReference type="RefSeq" id="WP_176267574.1">
    <property type="nucleotide sequence ID" value="NZ_JABWGV010000003.1"/>
</dbReference>
<dbReference type="CDD" id="cd07808">
    <property type="entry name" value="ASKHA_NBD_FGGY_EcXK-like"/>
    <property type="match status" value="1"/>
</dbReference>
<evidence type="ECO:0000256" key="5">
    <source>
        <dbReference type="ARBA" id="ARBA00022777"/>
    </source>
</evidence>
<name>A0A850H414_9SPHN</name>
<evidence type="ECO:0000256" key="3">
    <source>
        <dbReference type="ARBA" id="ARBA00022679"/>
    </source>
</evidence>
<feature type="domain" description="Carbohydrate kinase FGGY C-terminal" evidence="11">
    <location>
        <begin position="249"/>
        <end position="433"/>
    </location>
</feature>
<evidence type="ECO:0000259" key="11">
    <source>
        <dbReference type="Pfam" id="PF02782"/>
    </source>
</evidence>
<evidence type="ECO:0000256" key="9">
    <source>
        <dbReference type="RuleBase" id="RU364073"/>
    </source>
</evidence>
<dbReference type="InterPro" id="IPR050406">
    <property type="entry name" value="FGGY_Carb_Kinase"/>
</dbReference>
<dbReference type="Pfam" id="PF02782">
    <property type="entry name" value="FGGY_C"/>
    <property type="match status" value="1"/>
</dbReference>
<dbReference type="Gene3D" id="3.30.420.40">
    <property type="match status" value="2"/>
</dbReference>
<feature type="binding site" evidence="8">
    <location>
        <begin position="76"/>
        <end position="77"/>
    </location>
    <ligand>
        <name>substrate</name>
    </ligand>
</feature>
<comment type="catalytic activity">
    <reaction evidence="8 9">
        <text>D-xylulose + ATP = D-xylulose 5-phosphate + ADP + H(+)</text>
        <dbReference type="Rhea" id="RHEA:10964"/>
        <dbReference type="ChEBI" id="CHEBI:15378"/>
        <dbReference type="ChEBI" id="CHEBI:17140"/>
        <dbReference type="ChEBI" id="CHEBI:30616"/>
        <dbReference type="ChEBI" id="CHEBI:57737"/>
        <dbReference type="ChEBI" id="CHEBI:456216"/>
        <dbReference type="EC" id="2.7.1.17"/>
    </reaction>
</comment>
<dbReference type="GO" id="GO:0005524">
    <property type="term" value="F:ATP binding"/>
    <property type="evidence" value="ECO:0007669"/>
    <property type="project" value="UniProtKB-UniRule"/>
</dbReference>
<dbReference type="GO" id="GO:0004856">
    <property type="term" value="F:D-xylulokinase activity"/>
    <property type="evidence" value="ECO:0007669"/>
    <property type="project" value="UniProtKB-UniRule"/>
</dbReference>
<keyword evidence="3 8" id="KW-0808">Transferase</keyword>
<feature type="domain" description="Carbohydrate kinase FGGY N-terminal" evidence="10">
    <location>
        <begin position="1"/>
        <end position="239"/>
    </location>
</feature>
<dbReference type="AlphaFoldDB" id="A0A850H414"/>
<dbReference type="InterPro" id="IPR043129">
    <property type="entry name" value="ATPase_NBD"/>
</dbReference>
<dbReference type="InterPro" id="IPR018485">
    <property type="entry name" value="FGGY_C"/>
</dbReference>